<gene>
    <name evidence="2" type="ORF">WDZ17_16005</name>
</gene>
<proteinExistence type="predicted"/>
<dbReference type="InterPro" id="IPR007569">
    <property type="entry name" value="DUF559"/>
</dbReference>
<dbReference type="Pfam" id="PF04480">
    <property type="entry name" value="DUF559"/>
    <property type="match status" value="1"/>
</dbReference>
<dbReference type="Proteomes" id="UP001387100">
    <property type="component" value="Unassembled WGS sequence"/>
</dbReference>
<sequence>MPRRLPVPDDVVGVPLTTEQLLTRVTRGQLAGPAFRSVTRGVHVTAATPDDHGVRARAVLQAIRGPAALGGLSAAWAYGVHEAGDGDPVLVLAPRPAPRCREGVDVHQCALPREDVVRTRLGWVTTPRRTVVDLLRTLPMPRALVTAEAVAHRCGTRVEDVLAQVERQRGGRGLALARERVRRLEPEAESPRETALRLLLEDAGLPPCVVQHVVRDAGGAFVARLDLAWPGHRVAVEYDGDHHRGREQHSLDLARHNRLRALGWTVLQVDARVLAEPAELLRQLRSLLAA</sequence>
<comment type="caution">
    <text evidence="2">The sequence shown here is derived from an EMBL/GenBank/DDBJ whole genome shotgun (WGS) entry which is preliminary data.</text>
</comment>
<organism evidence="2 3">
    <name type="scientific">Pseudokineococcus basanitobsidens</name>
    <dbReference type="NCBI Taxonomy" id="1926649"/>
    <lineage>
        <taxon>Bacteria</taxon>
        <taxon>Bacillati</taxon>
        <taxon>Actinomycetota</taxon>
        <taxon>Actinomycetes</taxon>
        <taxon>Kineosporiales</taxon>
        <taxon>Kineosporiaceae</taxon>
        <taxon>Pseudokineococcus</taxon>
    </lineage>
</organism>
<evidence type="ECO:0000313" key="2">
    <source>
        <dbReference type="EMBL" id="MEJ5946801.1"/>
    </source>
</evidence>
<evidence type="ECO:0000313" key="3">
    <source>
        <dbReference type="Proteomes" id="UP001387100"/>
    </source>
</evidence>
<accession>A0ABU8RPA4</accession>
<feature type="domain" description="DUF559" evidence="1">
    <location>
        <begin position="226"/>
        <end position="284"/>
    </location>
</feature>
<reference evidence="2 3" key="1">
    <citation type="journal article" date="2017" name="Int. J. Syst. Evol. Microbiol.">
        <title>Pseudokineococcus basanitobsidens sp. nov., isolated from volcanic rock.</title>
        <authorList>
            <person name="Lee D.W."/>
            <person name="Park M.Y."/>
            <person name="Kim J.J."/>
            <person name="Kim B.S."/>
        </authorList>
    </citation>
    <scope>NUCLEOTIDE SEQUENCE [LARGE SCALE GENOMIC DNA]</scope>
    <source>
        <strain evidence="2 3">DSM 103726</strain>
    </source>
</reference>
<protein>
    <submittedName>
        <fullName evidence="2">DUF559 domain-containing protein</fullName>
    </submittedName>
</protein>
<name>A0ABU8RPA4_9ACTN</name>
<dbReference type="EMBL" id="JBBIAA010000034">
    <property type="protein sequence ID" value="MEJ5946801.1"/>
    <property type="molecule type" value="Genomic_DNA"/>
</dbReference>
<keyword evidence="3" id="KW-1185">Reference proteome</keyword>
<dbReference type="SUPFAM" id="SSF52980">
    <property type="entry name" value="Restriction endonuclease-like"/>
    <property type="match status" value="1"/>
</dbReference>
<dbReference type="Gene3D" id="3.40.960.10">
    <property type="entry name" value="VSR Endonuclease"/>
    <property type="match status" value="1"/>
</dbReference>
<evidence type="ECO:0000259" key="1">
    <source>
        <dbReference type="Pfam" id="PF04480"/>
    </source>
</evidence>
<dbReference type="InterPro" id="IPR011335">
    <property type="entry name" value="Restrct_endonuc-II-like"/>
</dbReference>
<dbReference type="RefSeq" id="WP_339576181.1">
    <property type="nucleotide sequence ID" value="NZ_JBBIAA010000034.1"/>
</dbReference>